<sequence>METGFIPPKNNLTRVRKGLEGIEQNRIKIVREATELLDNDAIVGFNNFGFGGSNCHVILQRFKKQKINGGLPKDDVPKLICVSGRTDEPVFKILNDISNKSLDEEYVGLLRQLHKMNNPYHLYRGYAIISKRSVISKSSKLLQSPRPHFRVFFGRFVNNFRMLASYMKQFSIFKDFETRINQILVSHKIKTLQEILDTKEKVDEDVLVSICLQLILVDIIKELELLPIAVFGDSCGNISIAYYHNVIKLEEAVSAAIKFSKVNFDSNMNFETLPNLVDSKDKVLVMANSINPWKGTIIPNLSDLPLNDEDNFILENGGVNLLGLLGRLYTEGYLPQIHKLYPQIKLPVSRGTSMISPSIQWNHEKSWYTFI</sequence>
<evidence type="ECO:0000259" key="1">
    <source>
        <dbReference type="Pfam" id="PF16197"/>
    </source>
</evidence>
<dbReference type="Proteomes" id="UP001168821">
    <property type="component" value="Unassembled WGS sequence"/>
</dbReference>
<dbReference type="GO" id="GO:0006633">
    <property type="term" value="P:fatty acid biosynthetic process"/>
    <property type="evidence" value="ECO:0007669"/>
    <property type="project" value="TreeGrafter"/>
</dbReference>
<feature type="domain" description="Polyketide synthase C-terminal extension" evidence="1">
    <location>
        <begin position="19"/>
        <end position="128"/>
    </location>
</feature>
<proteinExistence type="predicted"/>
<protein>
    <recommendedName>
        <fullName evidence="1">Polyketide synthase C-terminal extension domain-containing protein</fullName>
    </recommendedName>
</protein>
<comment type="caution">
    <text evidence="2">The sequence shown here is derived from an EMBL/GenBank/DDBJ whole genome shotgun (WGS) entry which is preliminary data.</text>
</comment>
<evidence type="ECO:0000313" key="2">
    <source>
        <dbReference type="EMBL" id="KAJ3652426.1"/>
    </source>
</evidence>
<accession>A0AA38IBL0</accession>
<dbReference type="InterPro" id="IPR032821">
    <property type="entry name" value="PKS_assoc"/>
</dbReference>
<dbReference type="InterPro" id="IPR016039">
    <property type="entry name" value="Thiolase-like"/>
</dbReference>
<dbReference type="InterPro" id="IPR050091">
    <property type="entry name" value="PKS_NRPS_Biosynth_Enz"/>
</dbReference>
<dbReference type="Gene3D" id="3.40.366.10">
    <property type="entry name" value="Malonyl-Coenzyme A Acyl Carrier Protein, domain 2"/>
    <property type="match status" value="1"/>
</dbReference>
<dbReference type="Gene3D" id="3.30.70.3290">
    <property type="match status" value="2"/>
</dbReference>
<dbReference type="AlphaFoldDB" id="A0AA38IBL0"/>
<dbReference type="Gene3D" id="3.40.47.10">
    <property type="match status" value="1"/>
</dbReference>
<dbReference type="Pfam" id="PF16197">
    <property type="entry name" value="KAsynt_C_assoc"/>
    <property type="match status" value="1"/>
</dbReference>
<reference evidence="2" key="1">
    <citation type="journal article" date="2023" name="G3 (Bethesda)">
        <title>Whole genome assemblies of Zophobas morio and Tenebrio molitor.</title>
        <authorList>
            <person name="Kaur S."/>
            <person name="Stinson S.A."/>
            <person name="diCenzo G.C."/>
        </authorList>
    </citation>
    <scope>NUCLEOTIDE SEQUENCE</scope>
    <source>
        <strain evidence="2">QUZm001</strain>
    </source>
</reference>
<dbReference type="SUPFAM" id="SSF53901">
    <property type="entry name" value="Thiolase-like"/>
    <property type="match status" value="1"/>
</dbReference>
<evidence type="ECO:0000313" key="3">
    <source>
        <dbReference type="Proteomes" id="UP001168821"/>
    </source>
</evidence>
<dbReference type="InterPro" id="IPR016035">
    <property type="entry name" value="Acyl_Trfase/lysoPLipase"/>
</dbReference>
<dbReference type="EMBL" id="JALNTZ010000005">
    <property type="protein sequence ID" value="KAJ3652426.1"/>
    <property type="molecule type" value="Genomic_DNA"/>
</dbReference>
<dbReference type="InterPro" id="IPR001227">
    <property type="entry name" value="Ac_transferase_dom_sf"/>
</dbReference>
<organism evidence="2 3">
    <name type="scientific">Zophobas morio</name>
    <dbReference type="NCBI Taxonomy" id="2755281"/>
    <lineage>
        <taxon>Eukaryota</taxon>
        <taxon>Metazoa</taxon>
        <taxon>Ecdysozoa</taxon>
        <taxon>Arthropoda</taxon>
        <taxon>Hexapoda</taxon>
        <taxon>Insecta</taxon>
        <taxon>Pterygota</taxon>
        <taxon>Neoptera</taxon>
        <taxon>Endopterygota</taxon>
        <taxon>Coleoptera</taxon>
        <taxon>Polyphaga</taxon>
        <taxon>Cucujiformia</taxon>
        <taxon>Tenebrionidae</taxon>
        <taxon>Zophobas</taxon>
    </lineage>
</organism>
<dbReference type="PANTHER" id="PTHR43775:SF23">
    <property type="entry name" value="FATTY ACID SYNTHASE 3"/>
    <property type="match status" value="1"/>
</dbReference>
<dbReference type="GO" id="GO:0004312">
    <property type="term" value="F:fatty acid synthase activity"/>
    <property type="evidence" value="ECO:0007669"/>
    <property type="project" value="TreeGrafter"/>
</dbReference>
<keyword evidence="3" id="KW-1185">Reference proteome</keyword>
<dbReference type="PANTHER" id="PTHR43775">
    <property type="entry name" value="FATTY ACID SYNTHASE"/>
    <property type="match status" value="1"/>
</dbReference>
<gene>
    <name evidence="2" type="ORF">Zmor_018392</name>
</gene>
<name>A0AA38IBL0_9CUCU</name>
<dbReference type="SUPFAM" id="SSF52151">
    <property type="entry name" value="FabD/lysophospholipase-like"/>
    <property type="match status" value="1"/>
</dbReference>